<dbReference type="AlphaFoldDB" id="C1ECW2"/>
<keyword evidence="3" id="KW-1185">Reference proteome</keyword>
<evidence type="ECO:0000313" key="2">
    <source>
        <dbReference type="EMBL" id="ACO65975.1"/>
    </source>
</evidence>
<dbReference type="InParanoid" id="C1ECW2"/>
<name>C1ECW2_MICCC</name>
<dbReference type="Proteomes" id="UP000002009">
    <property type="component" value="Chromosome 9"/>
</dbReference>
<reference evidence="2 3" key="1">
    <citation type="journal article" date="2009" name="Science">
        <title>Green evolution and dynamic adaptations revealed by genomes of the marine picoeukaryotes Micromonas.</title>
        <authorList>
            <person name="Worden A.Z."/>
            <person name="Lee J.H."/>
            <person name="Mock T."/>
            <person name="Rouze P."/>
            <person name="Simmons M.P."/>
            <person name="Aerts A.L."/>
            <person name="Allen A.E."/>
            <person name="Cuvelier M.L."/>
            <person name="Derelle E."/>
            <person name="Everett M.V."/>
            <person name="Foulon E."/>
            <person name="Grimwood J."/>
            <person name="Gundlach H."/>
            <person name="Henrissat B."/>
            <person name="Napoli C."/>
            <person name="McDonald S.M."/>
            <person name="Parker M.S."/>
            <person name="Rombauts S."/>
            <person name="Salamov A."/>
            <person name="Von Dassow P."/>
            <person name="Badger J.H."/>
            <person name="Coutinho P.M."/>
            <person name="Demir E."/>
            <person name="Dubchak I."/>
            <person name="Gentemann C."/>
            <person name="Eikrem W."/>
            <person name="Gready J.E."/>
            <person name="John U."/>
            <person name="Lanier W."/>
            <person name="Lindquist E.A."/>
            <person name="Lucas S."/>
            <person name="Mayer K.F."/>
            <person name="Moreau H."/>
            <person name="Not F."/>
            <person name="Otillar R."/>
            <person name="Panaud O."/>
            <person name="Pangilinan J."/>
            <person name="Paulsen I."/>
            <person name="Piegu B."/>
            <person name="Poliakov A."/>
            <person name="Robbens S."/>
            <person name="Schmutz J."/>
            <person name="Toulza E."/>
            <person name="Wyss T."/>
            <person name="Zelensky A."/>
            <person name="Zhou K."/>
            <person name="Armbrust E.V."/>
            <person name="Bhattacharya D."/>
            <person name="Goodenough U.W."/>
            <person name="Van de Peer Y."/>
            <person name="Grigoriev I.V."/>
        </authorList>
    </citation>
    <scope>NUCLEOTIDE SEQUENCE [LARGE SCALE GENOMIC DNA]</scope>
    <source>
        <strain evidence="3">RCC299 / NOUM17</strain>
    </source>
</reference>
<evidence type="ECO:0000256" key="1">
    <source>
        <dbReference type="SAM" id="MobiDB-lite"/>
    </source>
</evidence>
<accession>C1ECW2</accession>
<evidence type="ECO:0000313" key="3">
    <source>
        <dbReference type="Proteomes" id="UP000002009"/>
    </source>
</evidence>
<dbReference type="EMBL" id="CP001329">
    <property type="protein sequence ID" value="ACO65975.1"/>
    <property type="molecule type" value="Genomic_DNA"/>
</dbReference>
<gene>
    <name evidence="2" type="ORF">MICPUN_108940</name>
</gene>
<dbReference type="RefSeq" id="XP_002504717.1">
    <property type="nucleotide sequence ID" value="XM_002504671.1"/>
</dbReference>
<feature type="region of interest" description="Disordered" evidence="1">
    <location>
        <begin position="1"/>
        <end position="26"/>
    </location>
</feature>
<organism evidence="2 3">
    <name type="scientific">Micromonas commoda (strain RCC299 / NOUM17 / CCMP2709)</name>
    <name type="common">Picoplanktonic green alga</name>
    <dbReference type="NCBI Taxonomy" id="296587"/>
    <lineage>
        <taxon>Eukaryota</taxon>
        <taxon>Viridiplantae</taxon>
        <taxon>Chlorophyta</taxon>
        <taxon>Mamiellophyceae</taxon>
        <taxon>Mamiellales</taxon>
        <taxon>Mamiellaceae</taxon>
        <taxon>Micromonas</taxon>
    </lineage>
</organism>
<dbReference type="GeneID" id="8246257"/>
<dbReference type="KEGG" id="mis:MICPUN_108940"/>
<protein>
    <submittedName>
        <fullName evidence="2">Uncharacterized protein</fullName>
    </submittedName>
</protein>
<sequence>MQTNMQTNMQSNMQSDAQSNMQSDAQSNMQVSVESLKAGQRAEFAAQMLREGAPVSDEGADMLASIQQRQQEALAAAATDNMSMQRRITLAAEQRRALTVLAEKRGSSSSLHAAQAHPESELGLGLGMQIQIAAQDAVYDKTVHAIKTSGSRGLINLPDVVTDAMMGDTVSDVVLSSGIDFGDDDELKADVKKAAMSTSNGGMAAVTAPASNGSIGKNMTASAKAFVPGELLSGSLSNSAEPIAVIESLGPKTSTSGDANNTITNPVELLF</sequence>
<proteinExistence type="predicted"/>